<protein>
    <recommendedName>
        <fullName evidence="3">Glutamine amidotransferase</fullName>
    </recommendedName>
</protein>
<dbReference type="RefSeq" id="WP_203902844.1">
    <property type="nucleotide sequence ID" value="NZ_BOPF01000026.1"/>
</dbReference>
<keyword evidence="2" id="KW-1185">Reference proteome</keyword>
<dbReference type="Proteomes" id="UP000619260">
    <property type="component" value="Unassembled WGS sequence"/>
</dbReference>
<evidence type="ECO:0008006" key="3">
    <source>
        <dbReference type="Google" id="ProtNLM"/>
    </source>
</evidence>
<dbReference type="EMBL" id="BOPF01000026">
    <property type="protein sequence ID" value="GIJ49376.1"/>
    <property type="molecule type" value="Genomic_DNA"/>
</dbReference>
<evidence type="ECO:0000313" key="1">
    <source>
        <dbReference type="EMBL" id="GIJ49376.1"/>
    </source>
</evidence>
<dbReference type="InterPro" id="IPR029055">
    <property type="entry name" value="Ntn_hydrolases_N"/>
</dbReference>
<organism evidence="1 2">
    <name type="scientific">Virgisporangium aliadipatigenens</name>
    <dbReference type="NCBI Taxonomy" id="741659"/>
    <lineage>
        <taxon>Bacteria</taxon>
        <taxon>Bacillati</taxon>
        <taxon>Actinomycetota</taxon>
        <taxon>Actinomycetes</taxon>
        <taxon>Micromonosporales</taxon>
        <taxon>Micromonosporaceae</taxon>
        <taxon>Virgisporangium</taxon>
    </lineage>
</organism>
<dbReference type="AlphaFoldDB" id="A0A8J4DTJ9"/>
<gene>
    <name evidence="1" type="ORF">Val02_62620</name>
</gene>
<proteinExistence type="predicted"/>
<name>A0A8J4DTJ9_9ACTN</name>
<reference evidence="1" key="1">
    <citation type="submission" date="2021-01" db="EMBL/GenBank/DDBJ databases">
        <title>Whole genome shotgun sequence of Virgisporangium aliadipatigenens NBRC 105644.</title>
        <authorList>
            <person name="Komaki H."/>
            <person name="Tamura T."/>
        </authorList>
    </citation>
    <scope>NUCLEOTIDE SEQUENCE</scope>
    <source>
        <strain evidence="1">NBRC 105644</strain>
    </source>
</reference>
<comment type="caution">
    <text evidence="1">The sequence shown here is derived from an EMBL/GenBank/DDBJ whole genome shotgun (WGS) entry which is preliminary data.</text>
</comment>
<dbReference type="CDD" id="cd00352">
    <property type="entry name" value="Gn_AT_II"/>
    <property type="match status" value="1"/>
</dbReference>
<evidence type="ECO:0000313" key="2">
    <source>
        <dbReference type="Proteomes" id="UP000619260"/>
    </source>
</evidence>
<dbReference type="SUPFAM" id="SSF56235">
    <property type="entry name" value="N-terminal nucleophile aminohydrolases (Ntn hydrolases)"/>
    <property type="match status" value="1"/>
</dbReference>
<accession>A0A8J4DTJ9</accession>
<sequence>MCLLTFYPDGVLPDIAALHNGAAGNPDGHGFAIVADNELIVQRGMDAEDMILAFDDARRRHPDGPALFHSRYTTHGRTAVDNCHPFPVAGDGRTVLAHNGVLPANVQPGKGDLRSDTRIAAEDYLQGFGSLRLRRTRQRLEKWMTPHNKMVILTVDRRFKDNAYILNEDAGIWNGGIWYSNDGYLLDDWAHYYGWDDERLLIGDGRAECVHCRTQVDTLARDCWCCGMCFDCDNPDGTCQCFNPTLPMRPLSMRT</sequence>
<dbReference type="Gene3D" id="3.60.20.10">
    <property type="entry name" value="Glutamine Phosphoribosylpyrophosphate, subunit 1, domain 1"/>
    <property type="match status" value="1"/>
</dbReference>